<sequence length="316" mass="32791">MTSVLALRALGLGDTYAAVPALRALRRGVDGARLVLAGPESWGGLLVEQGVVDAVLPAAGLAALDWDLGPPDLAVNLHGSGPESHQLLQRLRPGRLVAFSCAAAGFTDGPQWDAEEHEVARWIRLARELGGTATADDLRLPPPSGAPPHPGAVVVHPGAAFGSRRWPVERWSEVVAELLRAGLPVVVTGTADEVGLTSAVAAAGPGAVDLGGELTPRALAQLVGAARLLLSADTGVAHLATAYRTPSVTLFGPTPPAQWGPAVDRELHETVWLAQPGDLPGTPHGSEVDVRLARITPSDVLRPARRLLDLPVPQHS</sequence>
<keyword evidence="1" id="KW-0328">Glycosyltransferase</keyword>
<evidence type="ECO:0000256" key="2">
    <source>
        <dbReference type="ARBA" id="ARBA00022679"/>
    </source>
</evidence>
<organism evidence="3 4">
    <name type="scientific">Intrasporangium chromatireducens Q5-1</name>
    <dbReference type="NCBI Taxonomy" id="584657"/>
    <lineage>
        <taxon>Bacteria</taxon>
        <taxon>Bacillati</taxon>
        <taxon>Actinomycetota</taxon>
        <taxon>Actinomycetes</taxon>
        <taxon>Micrococcales</taxon>
        <taxon>Intrasporangiaceae</taxon>
        <taxon>Intrasporangium</taxon>
    </lineage>
</organism>
<dbReference type="GO" id="GO:0009244">
    <property type="term" value="P:lipopolysaccharide core region biosynthetic process"/>
    <property type="evidence" value="ECO:0007669"/>
    <property type="project" value="TreeGrafter"/>
</dbReference>
<dbReference type="Proteomes" id="UP000019494">
    <property type="component" value="Unassembled WGS sequence"/>
</dbReference>
<dbReference type="OrthoDB" id="9807356at2"/>
<reference evidence="4" key="1">
    <citation type="submission" date="2013-08" db="EMBL/GenBank/DDBJ databases">
        <title>Intrasporangium oryzae NRRL B-24470.</title>
        <authorList>
            <person name="Liu H."/>
            <person name="Wang G."/>
        </authorList>
    </citation>
    <scope>NUCLEOTIDE SEQUENCE [LARGE SCALE GENOMIC DNA]</scope>
    <source>
        <strain evidence="4">Q5-1</strain>
    </source>
</reference>
<keyword evidence="4" id="KW-1185">Reference proteome</keyword>
<evidence type="ECO:0000256" key="1">
    <source>
        <dbReference type="ARBA" id="ARBA00022676"/>
    </source>
</evidence>
<dbReference type="AlphaFoldDB" id="W9GHT4"/>
<evidence type="ECO:0000313" key="4">
    <source>
        <dbReference type="Proteomes" id="UP000019494"/>
    </source>
</evidence>
<dbReference type="RefSeq" id="WP_034719705.1">
    <property type="nucleotide sequence ID" value="NZ_AWQS01000196.1"/>
</dbReference>
<dbReference type="EMBL" id="AWQS01000196">
    <property type="protein sequence ID" value="EWT04727.1"/>
    <property type="molecule type" value="Genomic_DNA"/>
</dbReference>
<proteinExistence type="predicted"/>
<protein>
    <submittedName>
        <fullName evidence="3">Glycosyl transferase</fullName>
    </submittedName>
</protein>
<dbReference type="Gene3D" id="3.40.50.2000">
    <property type="entry name" value="Glycogen Phosphorylase B"/>
    <property type="match status" value="2"/>
</dbReference>
<dbReference type="CDD" id="cd03789">
    <property type="entry name" value="GT9_LPS_heptosyltransferase"/>
    <property type="match status" value="1"/>
</dbReference>
<dbReference type="InterPro" id="IPR002201">
    <property type="entry name" value="Glyco_trans_9"/>
</dbReference>
<dbReference type="GO" id="GO:0005829">
    <property type="term" value="C:cytosol"/>
    <property type="evidence" value="ECO:0007669"/>
    <property type="project" value="TreeGrafter"/>
</dbReference>
<evidence type="ECO:0000313" key="3">
    <source>
        <dbReference type="EMBL" id="EWT04727.1"/>
    </source>
</evidence>
<gene>
    <name evidence="3" type="ORF">N864_10305</name>
</gene>
<dbReference type="PANTHER" id="PTHR30160">
    <property type="entry name" value="TETRAACYLDISACCHARIDE 4'-KINASE-RELATED"/>
    <property type="match status" value="1"/>
</dbReference>
<dbReference type="PANTHER" id="PTHR30160:SF1">
    <property type="entry name" value="LIPOPOLYSACCHARIDE 1,2-N-ACETYLGLUCOSAMINETRANSFERASE-RELATED"/>
    <property type="match status" value="1"/>
</dbReference>
<keyword evidence="2 3" id="KW-0808">Transferase</keyword>
<comment type="caution">
    <text evidence="3">The sequence shown here is derived from an EMBL/GenBank/DDBJ whole genome shotgun (WGS) entry which is preliminary data.</text>
</comment>
<accession>W9GHT4</accession>
<dbReference type="Pfam" id="PF01075">
    <property type="entry name" value="Glyco_transf_9"/>
    <property type="match status" value="1"/>
</dbReference>
<dbReference type="SUPFAM" id="SSF53756">
    <property type="entry name" value="UDP-Glycosyltransferase/glycogen phosphorylase"/>
    <property type="match status" value="1"/>
</dbReference>
<dbReference type="GO" id="GO:0008713">
    <property type="term" value="F:ADP-heptose-lipopolysaccharide heptosyltransferase activity"/>
    <property type="evidence" value="ECO:0007669"/>
    <property type="project" value="TreeGrafter"/>
</dbReference>
<name>W9GHT4_9MICO</name>
<dbReference type="InterPro" id="IPR051199">
    <property type="entry name" value="LPS_LOS_Heptosyltrfase"/>
</dbReference>